<evidence type="ECO:0000313" key="2">
    <source>
        <dbReference type="Proteomes" id="UP001151760"/>
    </source>
</evidence>
<protein>
    <submittedName>
        <fullName evidence="1">Uncharacterized protein</fullName>
    </submittedName>
</protein>
<comment type="caution">
    <text evidence="1">The sequence shown here is derived from an EMBL/GenBank/DDBJ whole genome shotgun (WGS) entry which is preliminary data.</text>
</comment>
<evidence type="ECO:0000313" key="1">
    <source>
        <dbReference type="EMBL" id="GJS55676.1"/>
    </source>
</evidence>
<reference evidence="1" key="1">
    <citation type="journal article" date="2022" name="Int. J. Mol. Sci.">
        <title>Draft Genome of Tanacetum Coccineum: Genomic Comparison of Closely Related Tanacetum-Family Plants.</title>
        <authorList>
            <person name="Yamashiro T."/>
            <person name="Shiraishi A."/>
            <person name="Nakayama K."/>
            <person name="Satake H."/>
        </authorList>
    </citation>
    <scope>NUCLEOTIDE SEQUENCE</scope>
</reference>
<reference evidence="1" key="2">
    <citation type="submission" date="2022-01" db="EMBL/GenBank/DDBJ databases">
        <authorList>
            <person name="Yamashiro T."/>
            <person name="Shiraishi A."/>
            <person name="Satake H."/>
            <person name="Nakayama K."/>
        </authorList>
    </citation>
    <scope>NUCLEOTIDE SEQUENCE</scope>
</reference>
<gene>
    <name evidence="1" type="ORF">Tco_0629038</name>
</gene>
<dbReference type="Proteomes" id="UP001151760">
    <property type="component" value="Unassembled WGS sequence"/>
</dbReference>
<sequence length="77" mass="9046">MHNFIRPLVKKSVHRCLVQEDYSQSIMPKRRTLAAVEAAEYILTVQHDEEVETLHKHDSREQTLLSMLNRKAIFLDS</sequence>
<dbReference type="EMBL" id="BQNB010008884">
    <property type="protein sequence ID" value="GJS55676.1"/>
    <property type="molecule type" value="Genomic_DNA"/>
</dbReference>
<accession>A0ABQ4WS18</accession>
<proteinExistence type="predicted"/>
<keyword evidence="2" id="KW-1185">Reference proteome</keyword>
<organism evidence="1 2">
    <name type="scientific">Tanacetum coccineum</name>
    <dbReference type="NCBI Taxonomy" id="301880"/>
    <lineage>
        <taxon>Eukaryota</taxon>
        <taxon>Viridiplantae</taxon>
        <taxon>Streptophyta</taxon>
        <taxon>Embryophyta</taxon>
        <taxon>Tracheophyta</taxon>
        <taxon>Spermatophyta</taxon>
        <taxon>Magnoliopsida</taxon>
        <taxon>eudicotyledons</taxon>
        <taxon>Gunneridae</taxon>
        <taxon>Pentapetalae</taxon>
        <taxon>asterids</taxon>
        <taxon>campanulids</taxon>
        <taxon>Asterales</taxon>
        <taxon>Asteraceae</taxon>
        <taxon>Asteroideae</taxon>
        <taxon>Anthemideae</taxon>
        <taxon>Anthemidinae</taxon>
        <taxon>Tanacetum</taxon>
    </lineage>
</organism>
<name>A0ABQ4WS18_9ASTR</name>